<gene>
    <name evidence="1" type="primary">78</name>
    <name evidence="1" type="ORF">SEA_SIXAMA_78</name>
</gene>
<dbReference type="GeneID" id="77924246"/>
<dbReference type="KEGG" id="vg:77924246"/>
<protein>
    <submittedName>
        <fullName evidence="1">Uncharacterized protein</fullName>
    </submittedName>
</protein>
<sequence length="54" mass="6355">MMSEEHFETRLYTVEESFLIDILKRAHDGEEPSSIMFEIWANAPHETINESDLD</sequence>
<keyword evidence="2" id="KW-1185">Reference proteome</keyword>
<evidence type="ECO:0000313" key="2">
    <source>
        <dbReference type="Proteomes" id="UP000400849"/>
    </source>
</evidence>
<name>A0A5Q2F441_9CAUD</name>
<organism evidence="1 2">
    <name type="scientific">Gordonia phage Sixama</name>
    <dbReference type="NCBI Taxonomy" id="2653271"/>
    <lineage>
        <taxon>Viruses</taxon>
        <taxon>Duplodnaviria</taxon>
        <taxon>Heunggongvirae</taxon>
        <taxon>Uroviricota</taxon>
        <taxon>Caudoviricetes</taxon>
        <taxon>Sixamavirus</taxon>
        <taxon>Sixamavirus sixama</taxon>
    </lineage>
</organism>
<dbReference type="Proteomes" id="UP000400849">
    <property type="component" value="Segment"/>
</dbReference>
<dbReference type="EMBL" id="MN484601">
    <property type="protein sequence ID" value="QGF20257.1"/>
    <property type="molecule type" value="Genomic_DNA"/>
</dbReference>
<proteinExistence type="predicted"/>
<dbReference type="RefSeq" id="YP_010648787.1">
    <property type="nucleotide sequence ID" value="NC_070762.1"/>
</dbReference>
<evidence type="ECO:0000313" key="1">
    <source>
        <dbReference type="EMBL" id="QGF20257.1"/>
    </source>
</evidence>
<accession>A0A5Q2F441</accession>
<reference evidence="1 2" key="1">
    <citation type="submission" date="2019-09" db="EMBL/GenBank/DDBJ databases">
        <authorList>
            <person name="Christie C.A."/>
            <person name="Diallo A.S."/>
            <person name="Dixon Z."/>
            <person name="McIntosh P.M."/>
            <person name="Murthy K.H."/>
            <person name="Rosen M.G."/>
            <person name="Simpson L.M."/>
            <person name="Koustas K."/>
            <person name="Fogarty M.P."/>
            <person name="Molloy S.D."/>
            <person name="Garlena R.A."/>
            <person name="Russell D.A."/>
            <person name="Pope W.H."/>
            <person name="Jacobs-Sera D."/>
            <person name="Hatfull G.F."/>
        </authorList>
    </citation>
    <scope>NUCLEOTIDE SEQUENCE [LARGE SCALE GENOMIC DNA]</scope>
</reference>